<accession>G4ZA87</accession>
<dbReference type="GeneID" id="20657091"/>
<dbReference type="KEGG" id="psoj:PHYSODRAFT_494639"/>
<dbReference type="EMBL" id="JH159153">
    <property type="protein sequence ID" value="EGZ21972.1"/>
    <property type="molecule type" value="Genomic_DNA"/>
</dbReference>
<feature type="non-terminal residue" evidence="1">
    <location>
        <position position="1"/>
    </location>
</feature>
<dbReference type="AlphaFoldDB" id="G4ZA87"/>
<evidence type="ECO:0000313" key="2">
    <source>
        <dbReference type="Proteomes" id="UP000002640"/>
    </source>
</evidence>
<protein>
    <submittedName>
        <fullName evidence="1">Uncharacterized protein</fullName>
    </submittedName>
</protein>
<evidence type="ECO:0000313" key="1">
    <source>
        <dbReference type="EMBL" id="EGZ21972.1"/>
    </source>
</evidence>
<name>G4ZA87_PHYSP</name>
<proteinExistence type="predicted"/>
<dbReference type="RefSeq" id="XP_009524689.1">
    <property type="nucleotide sequence ID" value="XM_009526394.1"/>
</dbReference>
<dbReference type="InParanoid" id="G4ZA87"/>
<organism evidence="1 2">
    <name type="scientific">Phytophthora sojae (strain P6497)</name>
    <name type="common">Soybean stem and root rot agent</name>
    <name type="synonym">Phytophthora megasperma f. sp. glycines</name>
    <dbReference type="NCBI Taxonomy" id="1094619"/>
    <lineage>
        <taxon>Eukaryota</taxon>
        <taxon>Sar</taxon>
        <taxon>Stramenopiles</taxon>
        <taxon>Oomycota</taxon>
        <taxon>Peronosporomycetes</taxon>
        <taxon>Peronosporales</taxon>
        <taxon>Peronosporaceae</taxon>
        <taxon>Phytophthora</taxon>
    </lineage>
</organism>
<keyword evidence="2" id="KW-1185">Reference proteome</keyword>
<reference evidence="1 2" key="1">
    <citation type="journal article" date="2006" name="Science">
        <title>Phytophthora genome sequences uncover evolutionary origins and mechanisms of pathogenesis.</title>
        <authorList>
            <person name="Tyler B.M."/>
            <person name="Tripathy S."/>
            <person name="Zhang X."/>
            <person name="Dehal P."/>
            <person name="Jiang R.H."/>
            <person name="Aerts A."/>
            <person name="Arredondo F.D."/>
            <person name="Baxter L."/>
            <person name="Bensasson D."/>
            <person name="Beynon J.L."/>
            <person name="Chapman J."/>
            <person name="Damasceno C.M."/>
            <person name="Dorrance A.E."/>
            <person name="Dou D."/>
            <person name="Dickerman A.W."/>
            <person name="Dubchak I.L."/>
            <person name="Garbelotto M."/>
            <person name="Gijzen M."/>
            <person name="Gordon S.G."/>
            <person name="Govers F."/>
            <person name="Grunwald N.J."/>
            <person name="Huang W."/>
            <person name="Ivors K.L."/>
            <person name="Jones R.W."/>
            <person name="Kamoun S."/>
            <person name="Krampis K."/>
            <person name="Lamour K.H."/>
            <person name="Lee M.K."/>
            <person name="McDonald W.H."/>
            <person name="Medina M."/>
            <person name="Meijer H.J."/>
            <person name="Nordberg E.K."/>
            <person name="Maclean D.J."/>
            <person name="Ospina-Giraldo M.D."/>
            <person name="Morris P.F."/>
            <person name="Phuntumart V."/>
            <person name="Putnam N.H."/>
            <person name="Rash S."/>
            <person name="Rose J.K."/>
            <person name="Sakihama Y."/>
            <person name="Salamov A.A."/>
            <person name="Savidor A."/>
            <person name="Scheuring C.F."/>
            <person name="Smith B.M."/>
            <person name="Sobral B.W."/>
            <person name="Terry A."/>
            <person name="Torto-Alalibo T.A."/>
            <person name="Win J."/>
            <person name="Xu Z."/>
            <person name="Zhang H."/>
            <person name="Grigoriev I.V."/>
            <person name="Rokhsar D.S."/>
            <person name="Boore J.L."/>
        </authorList>
    </citation>
    <scope>NUCLEOTIDE SEQUENCE [LARGE SCALE GENOMIC DNA]</scope>
    <source>
        <strain evidence="1 2">P6497</strain>
    </source>
</reference>
<sequence>SPFGVVAKGDKDPALVGRTIHDLSQPEGASINDITVKDETPTPTYEPCTSVASELLRTSLKSTAAIPAKLMGGDVASAFRNVAIHSESVRLFGGYNSEVNAVIIDLFAPFG</sequence>
<dbReference type="Proteomes" id="UP000002640">
    <property type="component" value="Unassembled WGS sequence"/>
</dbReference>
<gene>
    <name evidence="1" type="ORF">PHYSODRAFT_494639</name>
</gene>